<dbReference type="Proteomes" id="UP001281761">
    <property type="component" value="Unassembled WGS sequence"/>
</dbReference>
<keyword evidence="3" id="KW-1185">Reference proteome</keyword>
<comment type="caution">
    <text evidence="2">The sequence shown here is derived from an EMBL/GenBank/DDBJ whole genome shotgun (WGS) entry which is preliminary data.</text>
</comment>
<reference evidence="2 3" key="1">
    <citation type="journal article" date="2022" name="bioRxiv">
        <title>Genomics of Preaxostyla Flagellates Illuminates Evolutionary Transitions and the Path Towards Mitochondrial Loss.</title>
        <authorList>
            <person name="Novak L.V.F."/>
            <person name="Treitli S.C."/>
            <person name="Pyrih J."/>
            <person name="Halakuc P."/>
            <person name="Pipaliya S.V."/>
            <person name="Vacek V."/>
            <person name="Brzon O."/>
            <person name="Soukal P."/>
            <person name="Eme L."/>
            <person name="Dacks J.B."/>
            <person name="Karnkowska A."/>
            <person name="Elias M."/>
            <person name="Hampl V."/>
        </authorList>
    </citation>
    <scope>NUCLEOTIDE SEQUENCE [LARGE SCALE GENOMIC DNA]</scope>
    <source>
        <strain evidence="2">NAU3</strain>
        <tissue evidence="2">Gut</tissue>
    </source>
</reference>
<gene>
    <name evidence="2" type="ORF">BLNAU_3423</name>
</gene>
<accession>A0ABQ9YD49</accession>
<organism evidence="2 3">
    <name type="scientific">Blattamonas nauphoetae</name>
    <dbReference type="NCBI Taxonomy" id="2049346"/>
    <lineage>
        <taxon>Eukaryota</taxon>
        <taxon>Metamonada</taxon>
        <taxon>Preaxostyla</taxon>
        <taxon>Oxymonadida</taxon>
        <taxon>Blattamonas</taxon>
    </lineage>
</organism>
<name>A0ABQ9YD49_9EUKA</name>
<feature type="compositionally biased region" description="Low complexity" evidence="1">
    <location>
        <begin position="49"/>
        <end position="67"/>
    </location>
</feature>
<sequence length="101" mass="11318">MRVERLVQWRCGCVRLSSSFFSPFSLPSSQILHTDPTPSILPRRPIHCSESLPLSSSTSPVQSKTTPAPSNHSHSIPTLSQLDTTQTLFHRQQHPNTNMLQ</sequence>
<feature type="compositionally biased region" description="Polar residues" evidence="1">
    <location>
        <begin position="68"/>
        <end position="101"/>
    </location>
</feature>
<evidence type="ECO:0000313" key="3">
    <source>
        <dbReference type="Proteomes" id="UP001281761"/>
    </source>
</evidence>
<evidence type="ECO:0000313" key="2">
    <source>
        <dbReference type="EMBL" id="KAK2961625.1"/>
    </source>
</evidence>
<feature type="region of interest" description="Disordered" evidence="1">
    <location>
        <begin position="30"/>
        <end position="101"/>
    </location>
</feature>
<proteinExistence type="predicted"/>
<protein>
    <submittedName>
        <fullName evidence="2">Uncharacterized protein</fullName>
    </submittedName>
</protein>
<dbReference type="EMBL" id="JARBJD010000015">
    <property type="protein sequence ID" value="KAK2961625.1"/>
    <property type="molecule type" value="Genomic_DNA"/>
</dbReference>
<evidence type="ECO:0000256" key="1">
    <source>
        <dbReference type="SAM" id="MobiDB-lite"/>
    </source>
</evidence>